<evidence type="ECO:0000256" key="6">
    <source>
        <dbReference type="SAM" id="Phobius"/>
    </source>
</evidence>
<dbReference type="InterPro" id="IPR018503">
    <property type="entry name" value="Tetraspanin_CS"/>
</dbReference>
<name>A0A7R9M1J8_9ACAR</name>
<evidence type="ECO:0000256" key="2">
    <source>
        <dbReference type="ARBA" id="ARBA00006840"/>
    </source>
</evidence>
<dbReference type="AlphaFoldDB" id="A0A7R9M1J8"/>
<evidence type="ECO:0008006" key="9">
    <source>
        <dbReference type="Google" id="ProtNLM"/>
    </source>
</evidence>
<dbReference type="EMBL" id="CAJPVJ010004923">
    <property type="protein sequence ID" value="CAG2169062.1"/>
    <property type="molecule type" value="Genomic_DNA"/>
</dbReference>
<dbReference type="PRINTS" id="PR00259">
    <property type="entry name" value="TMFOUR"/>
</dbReference>
<evidence type="ECO:0000256" key="3">
    <source>
        <dbReference type="ARBA" id="ARBA00022692"/>
    </source>
</evidence>
<feature type="transmembrane region" description="Helical" evidence="6">
    <location>
        <begin position="202"/>
        <end position="222"/>
    </location>
</feature>
<comment type="subcellular location">
    <subcellularLocation>
        <location evidence="1">Membrane</location>
        <topology evidence="1">Multi-pass membrane protein</topology>
    </subcellularLocation>
</comment>
<reference evidence="7" key="1">
    <citation type="submission" date="2020-11" db="EMBL/GenBank/DDBJ databases">
        <authorList>
            <person name="Tran Van P."/>
        </authorList>
    </citation>
    <scope>NUCLEOTIDE SEQUENCE</scope>
</reference>
<evidence type="ECO:0000256" key="1">
    <source>
        <dbReference type="ARBA" id="ARBA00004141"/>
    </source>
</evidence>
<evidence type="ECO:0000256" key="5">
    <source>
        <dbReference type="ARBA" id="ARBA00023136"/>
    </source>
</evidence>
<dbReference type="PROSITE" id="PS00421">
    <property type="entry name" value="TM4_1"/>
    <property type="match status" value="1"/>
</dbReference>
<dbReference type="Proteomes" id="UP000728032">
    <property type="component" value="Unassembled WGS sequence"/>
</dbReference>
<dbReference type="Gene3D" id="1.10.1450.10">
    <property type="entry name" value="Tetraspanin"/>
    <property type="match status" value="1"/>
</dbReference>
<feature type="transmembrane region" description="Helical" evidence="6">
    <location>
        <begin position="52"/>
        <end position="75"/>
    </location>
</feature>
<dbReference type="GO" id="GO:0005886">
    <property type="term" value="C:plasma membrane"/>
    <property type="evidence" value="ECO:0007669"/>
    <property type="project" value="TreeGrafter"/>
</dbReference>
<dbReference type="SUPFAM" id="SSF48652">
    <property type="entry name" value="Tetraspanin"/>
    <property type="match status" value="1"/>
</dbReference>
<sequence>MVSGGMSCVKYLLFAFNLVFVIFGILLLYSGFKTIANIDHYHLLLDEAPHNVAIALVIVGFAIFAVAFLGCCGAIKENACMLTSFSSIILVILLIELIGAGLIFAFKSTLKSAAEKGIEGAIAKYNMTDNSTDINVILDDIQKNLKCCGAVNASDWQLHNKYPADTYPPSCCATETTAKFCTTDPYKNGCIDKLEADVKGSIGLLGGIAIAVAVIQLIGIIFSCSLSRSIKREYEVKLPLSLRVGVEGEGLSKGSVPGVGMMLDSGGGGGAVRAYAYLLPTCAMVCALACIPDRLCIRESAGSLCYSYGPAV</sequence>
<evidence type="ECO:0000313" key="8">
    <source>
        <dbReference type="Proteomes" id="UP000728032"/>
    </source>
</evidence>
<organism evidence="7">
    <name type="scientific">Oppiella nova</name>
    <dbReference type="NCBI Taxonomy" id="334625"/>
    <lineage>
        <taxon>Eukaryota</taxon>
        <taxon>Metazoa</taxon>
        <taxon>Ecdysozoa</taxon>
        <taxon>Arthropoda</taxon>
        <taxon>Chelicerata</taxon>
        <taxon>Arachnida</taxon>
        <taxon>Acari</taxon>
        <taxon>Acariformes</taxon>
        <taxon>Sarcoptiformes</taxon>
        <taxon>Oribatida</taxon>
        <taxon>Brachypylina</taxon>
        <taxon>Oppioidea</taxon>
        <taxon>Oppiidae</taxon>
        <taxon>Oppiella</taxon>
    </lineage>
</organism>
<keyword evidence="4 6" id="KW-1133">Transmembrane helix</keyword>
<dbReference type="PANTHER" id="PTHR19282:SF511">
    <property type="entry name" value="TETRASPANIN"/>
    <property type="match status" value="1"/>
</dbReference>
<dbReference type="Pfam" id="PF00335">
    <property type="entry name" value="Tetraspanin"/>
    <property type="match status" value="1"/>
</dbReference>
<dbReference type="InterPro" id="IPR008952">
    <property type="entry name" value="Tetraspanin_EC2_sf"/>
</dbReference>
<keyword evidence="8" id="KW-1185">Reference proteome</keyword>
<dbReference type="CDD" id="cd03127">
    <property type="entry name" value="tetraspanin_LEL"/>
    <property type="match status" value="1"/>
</dbReference>
<keyword evidence="5 6" id="KW-0472">Membrane</keyword>
<feature type="transmembrane region" description="Helical" evidence="6">
    <location>
        <begin position="12"/>
        <end position="32"/>
    </location>
</feature>
<accession>A0A7R9M1J8</accession>
<gene>
    <name evidence="7" type="ORF">ONB1V03_LOCUS8546</name>
</gene>
<evidence type="ECO:0000256" key="4">
    <source>
        <dbReference type="ARBA" id="ARBA00022989"/>
    </source>
</evidence>
<dbReference type="OrthoDB" id="6366642at2759"/>
<feature type="transmembrane region" description="Helical" evidence="6">
    <location>
        <begin position="87"/>
        <end position="106"/>
    </location>
</feature>
<proteinExistence type="inferred from homology"/>
<comment type="similarity">
    <text evidence="2">Belongs to the tetraspanin (TM4SF) family.</text>
</comment>
<dbReference type="InterPro" id="IPR018499">
    <property type="entry name" value="Tetraspanin/Peripherin"/>
</dbReference>
<evidence type="ECO:0000313" key="7">
    <source>
        <dbReference type="EMBL" id="CAD7651878.1"/>
    </source>
</evidence>
<protein>
    <recommendedName>
        <fullName evidence="9">Tetraspanin</fullName>
    </recommendedName>
</protein>
<keyword evidence="3 6" id="KW-0812">Transmembrane</keyword>
<dbReference type="PANTHER" id="PTHR19282">
    <property type="entry name" value="TETRASPANIN"/>
    <property type="match status" value="1"/>
</dbReference>
<dbReference type="EMBL" id="OC919748">
    <property type="protein sequence ID" value="CAD7651878.1"/>
    <property type="molecule type" value="Genomic_DNA"/>
</dbReference>